<gene>
    <name evidence="2" type="ORF">SAMN05444373_102932</name>
</gene>
<protein>
    <submittedName>
        <fullName evidence="2">Uncharacterized protein YxjI</fullName>
    </submittedName>
</protein>
<evidence type="ECO:0000313" key="3">
    <source>
        <dbReference type="Proteomes" id="UP000324781"/>
    </source>
</evidence>
<dbReference type="InterPro" id="IPR038595">
    <property type="entry name" value="LOR_sf"/>
</dbReference>
<comment type="similarity">
    <text evidence="1">Belongs to the LOR family.</text>
</comment>
<dbReference type="InterPro" id="IPR007612">
    <property type="entry name" value="LOR"/>
</dbReference>
<dbReference type="Proteomes" id="UP000324781">
    <property type="component" value="Unassembled WGS sequence"/>
</dbReference>
<keyword evidence="3" id="KW-1185">Reference proteome</keyword>
<dbReference type="SUPFAM" id="SSF54518">
    <property type="entry name" value="Tubby C-terminal domain-like"/>
    <property type="match status" value="1"/>
</dbReference>
<reference evidence="2 3" key="1">
    <citation type="submission" date="2016-11" db="EMBL/GenBank/DDBJ databases">
        <authorList>
            <person name="Varghese N."/>
            <person name="Submissions S."/>
        </authorList>
    </citation>
    <scope>NUCLEOTIDE SEQUENCE [LARGE SCALE GENOMIC DNA]</scope>
    <source>
        <strain evidence="2 3">DSM 19027</strain>
    </source>
</reference>
<evidence type="ECO:0000313" key="2">
    <source>
        <dbReference type="EMBL" id="SHJ17448.1"/>
    </source>
</evidence>
<dbReference type="Gene3D" id="2.40.160.200">
    <property type="entry name" value="LURP1-related"/>
    <property type="match status" value="1"/>
</dbReference>
<proteinExistence type="inferred from homology"/>
<name>A0A1M6H5G1_9FIRM</name>
<sequence>MVLYIRQKVFTLGDKYHVYNENLQPVFTVQGRLFSLGAKIHVYDMTGQELYFISQKLFRFLPEYHIYTGDLLCAIIKKEFTFFRPRLSIQSQYGDYTIEGNLFGMDFAIFHDGQPVGEIHKKWFSFGDSYELIVHDPNNAAFFSTLVIAIDHCLHNEDRR</sequence>
<organism evidence="2 3">
    <name type="scientific">Thermoclostridium caenicola</name>
    <dbReference type="NCBI Taxonomy" id="659425"/>
    <lineage>
        <taxon>Bacteria</taxon>
        <taxon>Bacillati</taxon>
        <taxon>Bacillota</taxon>
        <taxon>Clostridia</taxon>
        <taxon>Eubacteriales</taxon>
        <taxon>Oscillospiraceae</taxon>
        <taxon>Thermoclostridium</taxon>
    </lineage>
</organism>
<dbReference type="EMBL" id="FQZP01000029">
    <property type="protein sequence ID" value="SHJ17448.1"/>
    <property type="molecule type" value="Genomic_DNA"/>
</dbReference>
<dbReference type="AlphaFoldDB" id="A0A1M6H5G1"/>
<evidence type="ECO:0000256" key="1">
    <source>
        <dbReference type="ARBA" id="ARBA00005437"/>
    </source>
</evidence>
<accession>A0A1M6H5G1</accession>
<dbReference type="Pfam" id="PF04525">
    <property type="entry name" value="LOR"/>
    <property type="match status" value="1"/>
</dbReference>
<dbReference type="InterPro" id="IPR025659">
    <property type="entry name" value="Tubby-like_C"/>
</dbReference>